<reference evidence="1 2" key="1">
    <citation type="journal article" date="2010" name="Nature">
        <title>Comparative genomics reveals mobile pathogenicity chromosomes in Fusarium.</title>
        <authorList>
            <person name="Ma L.J."/>
            <person name="van der Does H.C."/>
            <person name="Borkovich K.A."/>
            <person name="Coleman J.J."/>
            <person name="Daboussi M.J."/>
            <person name="Di Pietro A."/>
            <person name="Dufresne M."/>
            <person name="Freitag M."/>
            <person name="Grabherr M."/>
            <person name="Henrissat B."/>
            <person name="Houterman P.M."/>
            <person name="Kang S."/>
            <person name="Shim W.B."/>
            <person name="Woloshuk C."/>
            <person name="Xie X."/>
            <person name="Xu J.R."/>
            <person name="Antoniw J."/>
            <person name="Baker S.E."/>
            <person name="Bluhm B.H."/>
            <person name="Breakspear A."/>
            <person name="Brown D.W."/>
            <person name="Butchko R.A."/>
            <person name="Chapman S."/>
            <person name="Coulson R."/>
            <person name="Coutinho P.M."/>
            <person name="Danchin E.G."/>
            <person name="Diener A."/>
            <person name="Gale L.R."/>
            <person name="Gardiner D.M."/>
            <person name="Goff S."/>
            <person name="Hammond-Kosack K.E."/>
            <person name="Hilburn K."/>
            <person name="Hua-Van A."/>
            <person name="Jonkers W."/>
            <person name="Kazan K."/>
            <person name="Kodira C.D."/>
            <person name="Koehrsen M."/>
            <person name="Kumar L."/>
            <person name="Lee Y.H."/>
            <person name="Li L."/>
            <person name="Manners J.M."/>
            <person name="Miranda-Saavedra D."/>
            <person name="Mukherjee M."/>
            <person name="Park G."/>
            <person name="Park J."/>
            <person name="Park S.Y."/>
            <person name="Proctor R.H."/>
            <person name="Regev A."/>
            <person name="Ruiz-Roldan M.C."/>
            <person name="Sain D."/>
            <person name="Sakthikumar S."/>
            <person name="Sykes S."/>
            <person name="Schwartz D.C."/>
            <person name="Turgeon B.G."/>
            <person name="Wapinski I."/>
            <person name="Yoder O."/>
            <person name="Young S."/>
            <person name="Zeng Q."/>
            <person name="Zhou S."/>
            <person name="Galagan J."/>
            <person name="Cuomo C.A."/>
            <person name="Kistler H.C."/>
            <person name="Rep M."/>
        </authorList>
    </citation>
    <scope>NUCLEOTIDE SEQUENCE [LARGE SCALE GENOMIC DNA]</scope>
    <source>
        <strain evidence="2">M3125 / FGSC 7600</strain>
    </source>
</reference>
<dbReference type="EMBL" id="DS022244">
    <property type="protein sequence ID" value="EWG40577.1"/>
    <property type="molecule type" value="Genomic_DNA"/>
</dbReference>
<name>W7M6P8_GIBM7</name>
<accession>W7M6P8</accession>
<dbReference type="RefSeq" id="XP_018746768.1">
    <property type="nucleotide sequence ID" value="XM_018904258.1"/>
</dbReference>
<protein>
    <submittedName>
        <fullName evidence="1">Uncharacterized protein</fullName>
    </submittedName>
</protein>
<organism evidence="1 2">
    <name type="scientific">Gibberella moniliformis (strain M3125 / FGSC 7600)</name>
    <name type="common">Maize ear and stalk rot fungus</name>
    <name type="synonym">Fusarium verticillioides</name>
    <dbReference type="NCBI Taxonomy" id="334819"/>
    <lineage>
        <taxon>Eukaryota</taxon>
        <taxon>Fungi</taxon>
        <taxon>Dikarya</taxon>
        <taxon>Ascomycota</taxon>
        <taxon>Pezizomycotina</taxon>
        <taxon>Sordariomycetes</taxon>
        <taxon>Hypocreomycetidae</taxon>
        <taxon>Hypocreales</taxon>
        <taxon>Nectriaceae</taxon>
        <taxon>Fusarium</taxon>
        <taxon>Fusarium fujikuroi species complex</taxon>
    </lineage>
</organism>
<dbReference type="EMBL" id="CM000582">
    <property type="protein sequence ID" value="EWG40577.1"/>
    <property type="molecule type" value="Genomic_DNA"/>
</dbReference>
<dbReference type="GeneID" id="30072026"/>
<proteinExistence type="predicted"/>
<gene>
    <name evidence="1" type="ORF">FVEG_15150</name>
</gene>
<evidence type="ECO:0000313" key="2">
    <source>
        <dbReference type="Proteomes" id="UP000009096"/>
    </source>
</evidence>
<dbReference type="VEuPathDB" id="FungiDB:FVEG_15150"/>
<keyword evidence="2" id="KW-1185">Reference proteome</keyword>
<dbReference type="AlphaFoldDB" id="W7M6P8"/>
<sequence>MANSINLHVANINRHAIFKAKWCQFSEAGLLNVLIKCIVAIVNWMTDVWLQFDDSFLDDSLENARLFEGADDCLSIHGGLTIDAWLQFGDDFLHACLENVRLLKGAEGCLFV</sequence>
<evidence type="ECO:0000313" key="1">
    <source>
        <dbReference type="EMBL" id="EWG40577.1"/>
    </source>
</evidence>
<dbReference type="KEGG" id="fvr:FVEG_15150"/>
<dbReference type="Proteomes" id="UP000009096">
    <property type="component" value="Chromosome 5"/>
</dbReference>